<protein>
    <recommendedName>
        <fullName evidence="6">C-type lectin domain-containing protein</fullName>
    </recommendedName>
</protein>
<keyword evidence="5" id="KW-1133">Transmembrane helix</keyword>
<dbReference type="AlphaFoldDB" id="A0AAW1DVY4"/>
<evidence type="ECO:0000313" key="8">
    <source>
        <dbReference type="Proteomes" id="UP001488805"/>
    </source>
</evidence>
<feature type="coiled-coil region" evidence="3">
    <location>
        <begin position="99"/>
        <end position="196"/>
    </location>
</feature>
<feature type="region of interest" description="Disordered" evidence="4">
    <location>
        <begin position="15"/>
        <end position="53"/>
    </location>
</feature>
<keyword evidence="2" id="KW-1015">Disulfide bond</keyword>
<evidence type="ECO:0000256" key="1">
    <source>
        <dbReference type="ARBA" id="ARBA00022734"/>
    </source>
</evidence>
<sequence length="351" mass="39567">MAEAEVNYASVVFKSNKQPPPEAKKAEETVYDEVKKKSESTEQTADTNAGVLPDKKANSRRRHYQLLACCLGILCVILLLGLIAACYFLATLSRDITELNQLNENNTTLLAANRNLTNLNGKLSVDNDNLRRERSNLTVQLGNLTQNYTVLESKITNLTTQNQELREHNENLTTQNQQLKTEKNILTEQIQTVETNCIELNISRAQWSIDAYCPKTNNVRQCNACQEGWLLNSPSCYVIHDAPPPEQITWEQARANCRGNNADLVVAQNQQEKNVLSGYSWPTPGNIGYWIGLRVEGGRWKWIDGSDLNEPSWIAEPTEGQCAVSVHNQGWKSVMCEEDKRWICTQKALTV</sequence>
<dbReference type="PROSITE" id="PS00615">
    <property type="entry name" value="C_TYPE_LECTIN_1"/>
    <property type="match status" value="1"/>
</dbReference>
<dbReference type="InterPro" id="IPR016186">
    <property type="entry name" value="C-type_lectin-like/link_sf"/>
</dbReference>
<dbReference type="Gene3D" id="3.10.100.10">
    <property type="entry name" value="Mannose-Binding Protein A, subunit A"/>
    <property type="match status" value="1"/>
</dbReference>
<keyword evidence="5" id="KW-0472">Membrane</keyword>
<keyword evidence="5" id="KW-0812">Transmembrane</keyword>
<evidence type="ECO:0000313" key="7">
    <source>
        <dbReference type="EMBL" id="KAK9514393.1"/>
    </source>
</evidence>
<evidence type="ECO:0000256" key="3">
    <source>
        <dbReference type="SAM" id="Coils"/>
    </source>
</evidence>
<accession>A0AAW1DVY4</accession>
<feature type="transmembrane region" description="Helical" evidence="5">
    <location>
        <begin position="66"/>
        <end position="90"/>
    </location>
</feature>
<dbReference type="SUPFAM" id="SSF56436">
    <property type="entry name" value="C-type lectin-like"/>
    <property type="match status" value="1"/>
</dbReference>
<keyword evidence="1" id="KW-0430">Lectin</keyword>
<evidence type="ECO:0000256" key="2">
    <source>
        <dbReference type="ARBA" id="ARBA00023157"/>
    </source>
</evidence>
<keyword evidence="3" id="KW-0175">Coiled coil</keyword>
<dbReference type="PANTHER" id="PTHR46746:SF9">
    <property type="entry name" value="CD209 ANTIGEN-LIKE PROTEIN C-LIKE"/>
    <property type="match status" value="1"/>
</dbReference>
<dbReference type="InterPro" id="IPR001304">
    <property type="entry name" value="C-type_lectin-like"/>
</dbReference>
<dbReference type="InterPro" id="IPR051379">
    <property type="entry name" value="C-type_Lectin_Receptor_IMM"/>
</dbReference>
<dbReference type="EMBL" id="JBCEZU010000597">
    <property type="protein sequence ID" value="KAK9514393.1"/>
    <property type="molecule type" value="Genomic_DNA"/>
</dbReference>
<evidence type="ECO:0000256" key="4">
    <source>
        <dbReference type="SAM" id="MobiDB-lite"/>
    </source>
</evidence>
<dbReference type="Proteomes" id="UP001488805">
    <property type="component" value="Unassembled WGS sequence"/>
</dbReference>
<evidence type="ECO:0000256" key="5">
    <source>
        <dbReference type="SAM" id="Phobius"/>
    </source>
</evidence>
<keyword evidence="8" id="KW-1185">Reference proteome</keyword>
<organism evidence="7 8">
    <name type="scientific">Zoarces viviparus</name>
    <name type="common">Viviparous eelpout</name>
    <name type="synonym">Blennius viviparus</name>
    <dbReference type="NCBI Taxonomy" id="48416"/>
    <lineage>
        <taxon>Eukaryota</taxon>
        <taxon>Metazoa</taxon>
        <taxon>Chordata</taxon>
        <taxon>Craniata</taxon>
        <taxon>Vertebrata</taxon>
        <taxon>Euteleostomi</taxon>
        <taxon>Actinopterygii</taxon>
        <taxon>Neopterygii</taxon>
        <taxon>Teleostei</taxon>
        <taxon>Neoteleostei</taxon>
        <taxon>Acanthomorphata</taxon>
        <taxon>Eupercaria</taxon>
        <taxon>Perciformes</taxon>
        <taxon>Cottioidei</taxon>
        <taxon>Zoarcales</taxon>
        <taxon>Zoarcidae</taxon>
        <taxon>Zoarcinae</taxon>
        <taxon>Zoarces</taxon>
    </lineage>
</organism>
<dbReference type="PANTHER" id="PTHR46746">
    <property type="entry name" value="KILLER CELL LECTIN-LIKE RECEPTOR SUBFAMILY F MEMBER 2"/>
    <property type="match status" value="1"/>
</dbReference>
<dbReference type="GO" id="GO:0030246">
    <property type="term" value="F:carbohydrate binding"/>
    <property type="evidence" value="ECO:0007669"/>
    <property type="project" value="UniProtKB-KW"/>
</dbReference>
<dbReference type="SMART" id="SM00034">
    <property type="entry name" value="CLECT"/>
    <property type="match status" value="1"/>
</dbReference>
<dbReference type="PROSITE" id="PS50041">
    <property type="entry name" value="C_TYPE_LECTIN_2"/>
    <property type="match status" value="1"/>
</dbReference>
<reference evidence="7 8" key="1">
    <citation type="journal article" date="2024" name="Genome Biol. Evol.">
        <title>Chromosome-level genome assembly of the viviparous eelpout Zoarces viviparus.</title>
        <authorList>
            <person name="Fuhrmann N."/>
            <person name="Brasseur M.V."/>
            <person name="Bakowski C.E."/>
            <person name="Podsiadlowski L."/>
            <person name="Prost S."/>
            <person name="Krehenwinkel H."/>
            <person name="Mayer C."/>
        </authorList>
    </citation>
    <scope>NUCLEOTIDE SEQUENCE [LARGE SCALE GENOMIC DNA]</scope>
    <source>
        <strain evidence="7">NO-MEL_2022_Ind0_liver</strain>
    </source>
</reference>
<dbReference type="Pfam" id="PF00059">
    <property type="entry name" value="Lectin_C"/>
    <property type="match status" value="1"/>
</dbReference>
<gene>
    <name evidence="7" type="ORF">VZT92_027862</name>
</gene>
<proteinExistence type="predicted"/>
<dbReference type="InterPro" id="IPR016187">
    <property type="entry name" value="CTDL_fold"/>
</dbReference>
<dbReference type="InterPro" id="IPR018378">
    <property type="entry name" value="C-type_lectin_CS"/>
</dbReference>
<evidence type="ECO:0000259" key="6">
    <source>
        <dbReference type="PROSITE" id="PS50041"/>
    </source>
</evidence>
<name>A0AAW1DVY4_ZOAVI</name>
<feature type="domain" description="C-type lectin" evidence="6">
    <location>
        <begin position="232"/>
        <end position="345"/>
    </location>
</feature>
<comment type="caution">
    <text evidence="7">The sequence shown here is derived from an EMBL/GenBank/DDBJ whole genome shotgun (WGS) entry which is preliminary data.</text>
</comment>
<feature type="compositionally biased region" description="Basic and acidic residues" evidence="4">
    <location>
        <begin position="22"/>
        <end position="40"/>
    </location>
</feature>